<keyword evidence="1 5" id="KW-0489">Methyltransferase</keyword>
<evidence type="ECO:0000256" key="3">
    <source>
        <dbReference type="ARBA" id="ARBA00022691"/>
    </source>
</evidence>
<evidence type="ECO:0000256" key="1">
    <source>
        <dbReference type="ARBA" id="ARBA00022603"/>
    </source>
</evidence>
<dbReference type="Gene3D" id="3.40.50.150">
    <property type="entry name" value="Vaccinia Virus protein VP39"/>
    <property type="match status" value="1"/>
</dbReference>
<dbReference type="PROSITE" id="PS51689">
    <property type="entry name" value="SAM_RNA_A_N6_MT"/>
    <property type="match status" value="1"/>
</dbReference>
<dbReference type="InterPro" id="IPR001737">
    <property type="entry name" value="KsgA/Erm"/>
</dbReference>
<feature type="binding site" evidence="5">
    <location>
        <position position="88"/>
    </location>
    <ligand>
        <name>S-adenosyl-L-methionine</name>
        <dbReference type="ChEBI" id="CHEBI:59789"/>
    </ligand>
</feature>
<sequence length="233" mass="26723">MGQVFLQSRRIAEYEVDLLGEPGTVLEIGPGHGVLTKILVERGFKITAVEKDRYIFGELQSLRAANLNLINMDFLDMAPGSYDYIIGNIPYSISSPIVFKLYEFEFRRSVIMVQKEFAEKIAFPDDMSRLYVNAHVRYNVELKRYVSRKNFNPQPEVDSAILVLEKKKYEEPYPLEFLDGVLVQMFSKKRKKLSNIFDICPEDLADKRPSNLTVSEILGLARLLFDSGSSAHR</sequence>
<dbReference type="PANTHER" id="PTHR11727:SF7">
    <property type="entry name" value="DIMETHYLADENOSINE TRANSFERASE-RELATED"/>
    <property type="match status" value="1"/>
</dbReference>
<feature type="binding site" evidence="5">
    <location>
        <position position="50"/>
    </location>
    <ligand>
        <name>S-adenosyl-L-methionine</name>
        <dbReference type="ChEBI" id="CHEBI:59789"/>
    </ligand>
</feature>
<dbReference type="SUPFAM" id="SSF53335">
    <property type="entry name" value="S-adenosyl-L-methionine-dependent methyltransferases"/>
    <property type="match status" value="1"/>
</dbReference>
<dbReference type="EMBL" id="AL445067">
    <property type="protein sequence ID" value="CAC12422.1"/>
    <property type="molecule type" value="Genomic_DNA"/>
</dbReference>
<evidence type="ECO:0000313" key="7">
    <source>
        <dbReference type="EMBL" id="CAC12422.1"/>
    </source>
</evidence>
<name>Q9HIN5_THEAC</name>
<accession>Q9HIN5</accession>
<dbReference type="AlphaFoldDB" id="Q9HIN5"/>
<comment type="caution">
    <text evidence="5">Lacks conserved residue(s) required for the propagation of feature annotation.</text>
</comment>
<gene>
    <name evidence="7" type="ordered locus">Ta1300</name>
</gene>
<feature type="domain" description="Ribosomal RNA adenine methylase transferase N-terminal" evidence="6">
    <location>
        <begin position="11"/>
        <end position="168"/>
    </location>
</feature>
<dbReference type="GO" id="GO:0000179">
    <property type="term" value="F:rRNA (adenine-N6,N6-)-dimethyltransferase activity"/>
    <property type="evidence" value="ECO:0007669"/>
    <property type="project" value="UniProtKB-UniRule"/>
</dbReference>
<dbReference type="PROSITE" id="PS01131">
    <property type="entry name" value="RRNA_A_DIMETH"/>
    <property type="match status" value="1"/>
</dbReference>
<proteinExistence type="inferred from homology"/>
<keyword evidence="4 5" id="KW-0694">RNA-binding</keyword>
<evidence type="ECO:0000313" key="8">
    <source>
        <dbReference type="Proteomes" id="UP000001024"/>
    </source>
</evidence>
<dbReference type="PANTHER" id="PTHR11727">
    <property type="entry name" value="DIMETHYLADENOSINE TRANSFERASE"/>
    <property type="match status" value="1"/>
</dbReference>
<dbReference type="InParanoid" id="Q9HIN5"/>
<dbReference type="eggNOG" id="arCOG04131">
    <property type="taxonomic scope" value="Archaea"/>
</dbReference>
<evidence type="ECO:0000259" key="6">
    <source>
        <dbReference type="SMART" id="SM00650"/>
    </source>
</evidence>
<dbReference type="GO" id="GO:0003723">
    <property type="term" value="F:RNA binding"/>
    <property type="evidence" value="ECO:0007669"/>
    <property type="project" value="UniProtKB-UniRule"/>
</dbReference>
<dbReference type="InterPro" id="IPR020596">
    <property type="entry name" value="rRNA_Ade_Mease_Trfase_CS"/>
</dbReference>
<feature type="binding site" evidence="5">
    <location>
        <position position="73"/>
    </location>
    <ligand>
        <name>S-adenosyl-L-methionine</name>
        <dbReference type="ChEBI" id="CHEBI:59789"/>
    </ligand>
</feature>
<evidence type="ECO:0000256" key="2">
    <source>
        <dbReference type="ARBA" id="ARBA00022679"/>
    </source>
</evidence>
<dbReference type="SMART" id="SM00650">
    <property type="entry name" value="rADc"/>
    <property type="match status" value="1"/>
</dbReference>
<evidence type="ECO:0000256" key="4">
    <source>
        <dbReference type="ARBA" id="ARBA00022884"/>
    </source>
</evidence>
<keyword evidence="3 5" id="KW-0949">S-adenosyl-L-methionine</keyword>
<dbReference type="Pfam" id="PF00398">
    <property type="entry name" value="RrnaAD"/>
    <property type="match status" value="1"/>
</dbReference>
<dbReference type="Proteomes" id="UP000001024">
    <property type="component" value="Chromosome"/>
</dbReference>
<keyword evidence="2 5" id="KW-0808">Transferase</keyword>
<protein>
    <submittedName>
        <fullName evidence="7">rRNA (Adenine-N6, N6-)-dimethyltransferase (DIM1, yeast) related protein</fullName>
    </submittedName>
</protein>
<dbReference type="CDD" id="cd02440">
    <property type="entry name" value="AdoMet_MTases"/>
    <property type="match status" value="1"/>
</dbReference>
<feature type="binding site" evidence="5">
    <location>
        <position position="29"/>
    </location>
    <ligand>
        <name>S-adenosyl-L-methionine</name>
        <dbReference type="ChEBI" id="CHEBI:59789"/>
    </ligand>
</feature>
<reference evidence="7 8" key="1">
    <citation type="journal article" date="2000" name="Nature">
        <title>The genome sequence of the thermoacidophilic scavenger Thermoplasma acidophilum.</title>
        <authorList>
            <person name="Ruepp A."/>
            <person name="Graml W."/>
            <person name="Santos-Martinez M.L."/>
            <person name="Koretke K.K."/>
            <person name="Volker C."/>
            <person name="Mewes H.W."/>
            <person name="Frishman D."/>
            <person name="Stocker S."/>
            <person name="Lupas A.N."/>
            <person name="Baumeister W."/>
        </authorList>
    </citation>
    <scope>NUCLEOTIDE SEQUENCE [LARGE SCALE GENOMIC DNA]</scope>
    <source>
        <strain evidence="8">ATCC 25905 / DSM 1728 / JCM 9062 / NBRC 15155 / AMRC-C165</strain>
    </source>
</reference>
<dbReference type="InterPro" id="IPR029063">
    <property type="entry name" value="SAM-dependent_MTases_sf"/>
</dbReference>
<feature type="binding site" evidence="5">
    <location>
        <position position="6"/>
    </location>
    <ligand>
        <name>S-adenosyl-L-methionine</name>
        <dbReference type="ChEBI" id="CHEBI:59789"/>
    </ligand>
</feature>
<dbReference type="EnsemblBacteria" id="CAC12422">
    <property type="protein sequence ID" value="CAC12422"/>
    <property type="gene ID" value="CAC12422"/>
</dbReference>
<dbReference type="KEGG" id="tac:Ta1300"/>
<dbReference type="PaxDb" id="273075-Ta1300m"/>
<evidence type="ECO:0000256" key="5">
    <source>
        <dbReference type="PROSITE-ProRule" id="PRU01026"/>
    </source>
</evidence>
<keyword evidence="8" id="KW-1185">Reference proteome</keyword>
<dbReference type="HOGENOM" id="CLU_041220_0_2_2"/>
<organism evidence="7 8">
    <name type="scientific">Thermoplasma acidophilum (strain ATCC 25905 / DSM 1728 / JCM 9062 / NBRC 15155 / AMRC-C165)</name>
    <dbReference type="NCBI Taxonomy" id="273075"/>
    <lineage>
        <taxon>Archaea</taxon>
        <taxon>Methanobacteriati</taxon>
        <taxon>Thermoplasmatota</taxon>
        <taxon>Thermoplasmata</taxon>
        <taxon>Thermoplasmatales</taxon>
        <taxon>Thermoplasmataceae</taxon>
        <taxon>Thermoplasma</taxon>
    </lineage>
</organism>
<dbReference type="STRING" id="273075.gene:9572523"/>
<comment type="similarity">
    <text evidence="5">Belongs to the class I-like SAM-binding methyltransferase superfamily. rRNA adenine N(6)-methyltransferase family.</text>
</comment>
<dbReference type="InterPro" id="IPR020598">
    <property type="entry name" value="rRNA_Ade_methylase_Trfase_N"/>
</dbReference>